<feature type="domain" description="NAD-dependent epimerase/dehydratase" evidence="3">
    <location>
        <begin position="7"/>
        <end position="270"/>
    </location>
</feature>
<evidence type="ECO:0000313" key="5">
    <source>
        <dbReference type="Proteomes" id="UP000297716"/>
    </source>
</evidence>
<sequence length="349" mass="37151">MASRRRVLITGANGYIAAQTVGTFLKAGWAVRGAVRDLNSKTVRELAAHLAAEQEAGNFELVVVPDIRAPGAFDEAVQGVQAIAHLATPMAFDTGDVEYVIGTAVQGTLSILESALKAGESIKSFVLMSSIAAVRMTAPAPKTFTEEDWNTESEAAVKEAGEKAYGPMIYAASKAASERAFWDWVKRKEPPFGATALNPCWVAGPSLYLPSSPEGIVATSSFIWKVFSGQDFPKGPAGYGSHVDVRDVARMTEWAASHPEIASGERYILGGDGNIGVPQAAADVLREAYPDRRNIIKEGTPGEGYRPGYAIDPEGLNISGSKAIKATGQGWIPYDKLVLDAAKLFEGFL</sequence>
<proteinExistence type="inferred from homology"/>
<accession>A0A4Z0YSS2</accession>
<dbReference type="Proteomes" id="UP000297716">
    <property type="component" value="Unassembled WGS sequence"/>
</dbReference>
<dbReference type="Gene3D" id="3.40.50.720">
    <property type="entry name" value="NAD(P)-binding Rossmann-like Domain"/>
    <property type="match status" value="1"/>
</dbReference>
<gene>
    <name evidence="4" type="ORF">E0Z10_g6345</name>
</gene>
<dbReference type="SUPFAM" id="SSF51735">
    <property type="entry name" value="NAD(P)-binding Rossmann-fold domains"/>
    <property type="match status" value="1"/>
</dbReference>
<dbReference type="InterPro" id="IPR036291">
    <property type="entry name" value="NAD(P)-bd_dom_sf"/>
</dbReference>
<evidence type="ECO:0000256" key="2">
    <source>
        <dbReference type="ARBA" id="ARBA00023445"/>
    </source>
</evidence>
<dbReference type="InterPro" id="IPR001509">
    <property type="entry name" value="Epimerase_deHydtase"/>
</dbReference>
<evidence type="ECO:0000313" key="4">
    <source>
        <dbReference type="EMBL" id="TGJ82431.1"/>
    </source>
</evidence>
<keyword evidence="1" id="KW-0560">Oxidoreductase</keyword>
<dbReference type="OrthoDB" id="2735536at2759"/>
<evidence type="ECO:0000256" key="1">
    <source>
        <dbReference type="ARBA" id="ARBA00023002"/>
    </source>
</evidence>
<reference evidence="4 5" key="1">
    <citation type="submission" date="2019-03" db="EMBL/GenBank/DDBJ databases">
        <title>Draft genome sequence of Xylaria hypoxylon DSM 108379, a ubiquitous saprotrophic-parasitic fungi on hardwood.</title>
        <authorList>
            <person name="Buettner E."/>
            <person name="Leonhardt S."/>
            <person name="Gebauer A.M."/>
            <person name="Liers C."/>
            <person name="Hofrichter M."/>
            <person name="Kellner H."/>
        </authorList>
    </citation>
    <scope>NUCLEOTIDE SEQUENCE [LARGE SCALE GENOMIC DNA]</scope>
    <source>
        <strain evidence="4 5">DSM 108379</strain>
    </source>
</reference>
<name>A0A4Z0YSS2_9PEZI</name>
<protein>
    <recommendedName>
        <fullName evidence="3">NAD-dependent epimerase/dehydratase domain-containing protein</fullName>
    </recommendedName>
</protein>
<dbReference type="EMBL" id="SKBN01000129">
    <property type="protein sequence ID" value="TGJ82431.1"/>
    <property type="molecule type" value="Genomic_DNA"/>
</dbReference>
<dbReference type="PANTHER" id="PTHR10366:SF562">
    <property type="entry name" value="ALDEHYDE REDUCTASE II (AFU_ORTHOLOGUE AFUA_1G11360)"/>
    <property type="match status" value="1"/>
</dbReference>
<dbReference type="InterPro" id="IPR050425">
    <property type="entry name" value="NAD(P)_dehydrat-like"/>
</dbReference>
<dbReference type="STRING" id="37992.A0A4Z0YSS2"/>
<dbReference type="GO" id="GO:0016616">
    <property type="term" value="F:oxidoreductase activity, acting on the CH-OH group of donors, NAD or NADP as acceptor"/>
    <property type="evidence" value="ECO:0007669"/>
    <property type="project" value="TreeGrafter"/>
</dbReference>
<dbReference type="Pfam" id="PF01370">
    <property type="entry name" value="Epimerase"/>
    <property type="match status" value="1"/>
</dbReference>
<keyword evidence="5" id="KW-1185">Reference proteome</keyword>
<evidence type="ECO:0000259" key="3">
    <source>
        <dbReference type="Pfam" id="PF01370"/>
    </source>
</evidence>
<organism evidence="4 5">
    <name type="scientific">Xylaria hypoxylon</name>
    <dbReference type="NCBI Taxonomy" id="37992"/>
    <lineage>
        <taxon>Eukaryota</taxon>
        <taxon>Fungi</taxon>
        <taxon>Dikarya</taxon>
        <taxon>Ascomycota</taxon>
        <taxon>Pezizomycotina</taxon>
        <taxon>Sordariomycetes</taxon>
        <taxon>Xylariomycetidae</taxon>
        <taxon>Xylariales</taxon>
        <taxon>Xylariaceae</taxon>
        <taxon>Xylaria</taxon>
    </lineage>
</organism>
<dbReference type="AlphaFoldDB" id="A0A4Z0YSS2"/>
<comment type="similarity">
    <text evidence="2">Belongs to the NAD(P)-dependent epimerase/dehydratase family. Dihydroflavonol-4-reductase subfamily.</text>
</comment>
<comment type="caution">
    <text evidence="4">The sequence shown here is derived from an EMBL/GenBank/DDBJ whole genome shotgun (WGS) entry which is preliminary data.</text>
</comment>
<dbReference type="PANTHER" id="PTHR10366">
    <property type="entry name" value="NAD DEPENDENT EPIMERASE/DEHYDRATASE"/>
    <property type="match status" value="1"/>
</dbReference>